<feature type="transmembrane region" description="Helical" evidence="1">
    <location>
        <begin position="195"/>
        <end position="212"/>
    </location>
</feature>
<keyword evidence="1" id="KW-1133">Transmembrane helix</keyword>
<feature type="transmembrane region" description="Helical" evidence="1">
    <location>
        <begin position="126"/>
        <end position="148"/>
    </location>
</feature>
<name>X1MR44_9ZZZZ</name>
<sequence>MNTEQNQKLAETEKLKEIPKWTRRYAESRTAPLIIFSSIFLVLFGVVSLSVYCFLKGQFILAAIMVVLYVAGFLYFVITWDRHEARYFTKTGIPQSESVQQIRKFLPLPLILFVVISVIMEQRGVFPAHLSVPISAVYVCPLLIFANWRWAKGSFIGYLWAGLYGAWAIAILLKVPVLTFSEGGVRLMNPGDEMYLAAPVTGVITGMAAYIYSRYALKKLKTTAHLQENTNEQ</sequence>
<evidence type="ECO:0000313" key="2">
    <source>
        <dbReference type="EMBL" id="GAI34117.1"/>
    </source>
</evidence>
<feature type="transmembrane region" description="Helical" evidence="1">
    <location>
        <begin position="155"/>
        <end position="175"/>
    </location>
</feature>
<gene>
    <name evidence="2" type="ORF">S06H3_47418</name>
</gene>
<protein>
    <submittedName>
        <fullName evidence="2">Uncharacterized protein</fullName>
    </submittedName>
</protein>
<evidence type="ECO:0000256" key="1">
    <source>
        <dbReference type="SAM" id="Phobius"/>
    </source>
</evidence>
<dbReference type="AlphaFoldDB" id="X1MR44"/>
<feature type="transmembrane region" description="Helical" evidence="1">
    <location>
        <begin position="101"/>
        <end position="120"/>
    </location>
</feature>
<feature type="transmembrane region" description="Helical" evidence="1">
    <location>
        <begin position="33"/>
        <end position="52"/>
    </location>
</feature>
<organism evidence="2">
    <name type="scientific">marine sediment metagenome</name>
    <dbReference type="NCBI Taxonomy" id="412755"/>
    <lineage>
        <taxon>unclassified sequences</taxon>
        <taxon>metagenomes</taxon>
        <taxon>ecological metagenomes</taxon>
    </lineage>
</organism>
<dbReference type="EMBL" id="BARV01029782">
    <property type="protein sequence ID" value="GAI34117.1"/>
    <property type="molecule type" value="Genomic_DNA"/>
</dbReference>
<keyword evidence="1" id="KW-0812">Transmembrane</keyword>
<accession>X1MR44</accession>
<keyword evidence="1" id="KW-0472">Membrane</keyword>
<reference evidence="2" key="1">
    <citation type="journal article" date="2014" name="Front. Microbiol.">
        <title>High frequency of phylogenetically diverse reductive dehalogenase-homologous genes in deep subseafloor sedimentary metagenomes.</title>
        <authorList>
            <person name="Kawai M."/>
            <person name="Futagami T."/>
            <person name="Toyoda A."/>
            <person name="Takaki Y."/>
            <person name="Nishi S."/>
            <person name="Hori S."/>
            <person name="Arai W."/>
            <person name="Tsubouchi T."/>
            <person name="Morono Y."/>
            <person name="Uchiyama I."/>
            <person name="Ito T."/>
            <person name="Fujiyama A."/>
            <person name="Inagaki F."/>
            <person name="Takami H."/>
        </authorList>
    </citation>
    <scope>NUCLEOTIDE SEQUENCE</scope>
    <source>
        <strain evidence="2">Expedition CK06-06</strain>
    </source>
</reference>
<proteinExistence type="predicted"/>
<comment type="caution">
    <text evidence="2">The sequence shown here is derived from an EMBL/GenBank/DDBJ whole genome shotgun (WGS) entry which is preliminary data.</text>
</comment>
<feature type="transmembrane region" description="Helical" evidence="1">
    <location>
        <begin position="58"/>
        <end position="80"/>
    </location>
</feature>